<reference evidence="2 3" key="1">
    <citation type="submission" date="2020-04" db="EMBL/GenBank/DDBJ databases">
        <title>Pseudoalteromonas caenipelagi sp. nov., isolated from a tidal flat.</title>
        <authorList>
            <person name="Park S."/>
            <person name="Yoon J.-H."/>
        </authorList>
    </citation>
    <scope>NUCLEOTIDE SEQUENCE [LARGE SCALE GENOMIC DNA]</scope>
    <source>
        <strain evidence="2 3">JBTF-M23</strain>
    </source>
</reference>
<organism evidence="2 3">
    <name type="scientific">Pseudoalteromonas caenipelagi</name>
    <dbReference type="NCBI Taxonomy" id="2726988"/>
    <lineage>
        <taxon>Bacteria</taxon>
        <taxon>Pseudomonadati</taxon>
        <taxon>Pseudomonadota</taxon>
        <taxon>Gammaproteobacteria</taxon>
        <taxon>Alteromonadales</taxon>
        <taxon>Pseudoalteromonadaceae</taxon>
        <taxon>Pseudoalteromonas</taxon>
    </lineage>
</organism>
<proteinExistence type="predicted"/>
<sequence>MRNWSQYNRAFTQCGNINIWLSGSASLKWKNTEKLGGRGRSNHYSDFAIETCLANRDKLKGHI</sequence>
<accession>A0A849VBI0</accession>
<dbReference type="Proteomes" id="UP000586305">
    <property type="component" value="Unassembled WGS sequence"/>
</dbReference>
<evidence type="ECO:0000313" key="2">
    <source>
        <dbReference type="EMBL" id="NOU49933.1"/>
    </source>
</evidence>
<feature type="domain" description="Transposase DDE" evidence="1">
    <location>
        <begin position="13"/>
        <end position="54"/>
    </location>
</feature>
<dbReference type="EMBL" id="JABBPG010000002">
    <property type="protein sequence ID" value="NOU49933.1"/>
    <property type="molecule type" value="Genomic_DNA"/>
</dbReference>
<comment type="caution">
    <text evidence="2">The sequence shown here is derived from an EMBL/GenBank/DDBJ whole genome shotgun (WGS) entry which is preliminary data.</text>
</comment>
<dbReference type="AlphaFoldDB" id="A0A849VBI0"/>
<dbReference type="InterPro" id="IPR025668">
    <property type="entry name" value="Tnp_DDE_dom"/>
</dbReference>
<gene>
    <name evidence="2" type="ORF">HG263_05200</name>
</gene>
<evidence type="ECO:0000313" key="3">
    <source>
        <dbReference type="Proteomes" id="UP000586305"/>
    </source>
</evidence>
<name>A0A849VBI0_9GAMM</name>
<dbReference type="Pfam" id="PF13737">
    <property type="entry name" value="DDE_Tnp_1_5"/>
    <property type="match status" value="1"/>
</dbReference>
<protein>
    <recommendedName>
        <fullName evidence="1">Transposase DDE domain-containing protein</fullName>
    </recommendedName>
</protein>
<evidence type="ECO:0000259" key="1">
    <source>
        <dbReference type="Pfam" id="PF13737"/>
    </source>
</evidence>
<keyword evidence="3" id="KW-1185">Reference proteome</keyword>